<name>A0A1N7MPA5_9BACL</name>
<evidence type="ECO:0000256" key="1">
    <source>
        <dbReference type="ARBA" id="ARBA00022679"/>
    </source>
</evidence>
<evidence type="ECO:0000313" key="4">
    <source>
        <dbReference type="EMBL" id="SIS87880.1"/>
    </source>
</evidence>
<proteinExistence type="predicted"/>
<dbReference type="CDD" id="cd04301">
    <property type="entry name" value="NAT_SF"/>
    <property type="match status" value="1"/>
</dbReference>
<keyword evidence="2 4" id="KW-0012">Acyltransferase</keyword>
<dbReference type="OrthoDB" id="5292888at2"/>
<dbReference type="AlphaFoldDB" id="A0A1N7MPA5"/>
<keyword evidence="5" id="KW-1185">Reference proteome</keyword>
<dbReference type="RefSeq" id="WP_143232581.1">
    <property type="nucleotide sequence ID" value="NZ_FTOO01000006.1"/>
</dbReference>
<reference evidence="5" key="1">
    <citation type="submission" date="2017-01" db="EMBL/GenBank/DDBJ databases">
        <authorList>
            <person name="Varghese N."/>
            <person name="Submissions S."/>
        </authorList>
    </citation>
    <scope>NUCLEOTIDE SEQUENCE [LARGE SCALE GENOMIC DNA]</scope>
    <source>
        <strain evidence="5">DSM 16176</strain>
    </source>
</reference>
<protein>
    <submittedName>
        <fullName evidence="4">L-amino acid N-acyltransferase YncA</fullName>
    </submittedName>
</protein>
<dbReference type="STRING" id="252246.SAMN05421799_1062"/>
<dbReference type="PANTHER" id="PTHR43877:SF1">
    <property type="entry name" value="ACETYLTRANSFERASE"/>
    <property type="match status" value="1"/>
</dbReference>
<keyword evidence="1 4" id="KW-0808">Transferase</keyword>
<evidence type="ECO:0000256" key="2">
    <source>
        <dbReference type="ARBA" id="ARBA00023315"/>
    </source>
</evidence>
<dbReference type="PANTHER" id="PTHR43877">
    <property type="entry name" value="AMINOALKYLPHOSPHONATE N-ACETYLTRANSFERASE-RELATED-RELATED"/>
    <property type="match status" value="1"/>
</dbReference>
<dbReference type="InterPro" id="IPR000182">
    <property type="entry name" value="GNAT_dom"/>
</dbReference>
<dbReference type="InterPro" id="IPR016181">
    <property type="entry name" value="Acyl_CoA_acyltransferase"/>
</dbReference>
<evidence type="ECO:0000259" key="3">
    <source>
        <dbReference type="PROSITE" id="PS51186"/>
    </source>
</evidence>
<dbReference type="GO" id="GO:0016747">
    <property type="term" value="F:acyltransferase activity, transferring groups other than amino-acyl groups"/>
    <property type="evidence" value="ECO:0007669"/>
    <property type="project" value="InterPro"/>
</dbReference>
<dbReference type="Proteomes" id="UP000186156">
    <property type="component" value="Unassembled WGS sequence"/>
</dbReference>
<dbReference type="Gene3D" id="3.40.630.30">
    <property type="match status" value="1"/>
</dbReference>
<accession>A0A1N7MPA5</accession>
<dbReference type="Pfam" id="PF00583">
    <property type="entry name" value="Acetyltransf_1"/>
    <property type="match status" value="1"/>
</dbReference>
<feature type="domain" description="N-acetyltransferase" evidence="3">
    <location>
        <begin position="9"/>
        <end position="177"/>
    </location>
</feature>
<dbReference type="InterPro" id="IPR050832">
    <property type="entry name" value="Bact_Acetyltransf"/>
</dbReference>
<organism evidence="4 5">
    <name type="scientific">Alicyclobacillus vulcanalis</name>
    <dbReference type="NCBI Taxonomy" id="252246"/>
    <lineage>
        <taxon>Bacteria</taxon>
        <taxon>Bacillati</taxon>
        <taxon>Bacillota</taxon>
        <taxon>Bacilli</taxon>
        <taxon>Bacillales</taxon>
        <taxon>Alicyclobacillaceae</taxon>
        <taxon>Alicyclobacillus</taxon>
    </lineage>
</organism>
<sequence>MKLGVSVIIQIREMKQSDLSTIARVNVEVFRETHRGIVPQAFIADLSYERAEQRFRRMLAKKERKAALFVAEDGYSIIGYAMGGLAREKVQDFDSELYGIYILPTHHGMGVGRNLVSAIAKYLKEHNAHSMFVVVFSDNMSARNFYQALGGQKVYVRTIELCGENIQEVIYGWSSLDGLFHK</sequence>
<gene>
    <name evidence="4" type="ORF">SAMN05421799_1062</name>
</gene>
<dbReference type="SUPFAM" id="SSF55729">
    <property type="entry name" value="Acyl-CoA N-acyltransferases (Nat)"/>
    <property type="match status" value="1"/>
</dbReference>
<dbReference type="PROSITE" id="PS51186">
    <property type="entry name" value="GNAT"/>
    <property type="match status" value="1"/>
</dbReference>
<dbReference type="EMBL" id="FTOO01000006">
    <property type="protein sequence ID" value="SIS87880.1"/>
    <property type="molecule type" value="Genomic_DNA"/>
</dbReference>
<evidence type="ECO:0000313" key="5">
    <source>
        <dbReference type="Proteomes" id="UP000186156"/>
    </source>
</evidence>